<dbReference type="AlphaFoldDB" id="D8QB43"/>
<dbReference type="OMA" id="YINDNHE"/>
<reference evidence="1 2" key="1">
    <citation type="journal article" date="2010" name="Nat. Biotechnol.">
        <title>Genome sequence of the model mushroom Schizophyllum commune.</title>
        <authorList>
            <person name="Ohm R.A."/>
            <person name="de Jong J.F."/>
            <person name="Lugones L.G."/>
            <person name="Aerts A."/>
            <person name="Kothe E."/>
            <person name="Stajich J.E."/>
            <person name="de Vries R.P."/>
            <person name="Record E."/>
            <person name="Levasseur A."/>
            <person name="Baker S.E."/>
            <person name="Bartholomew K.A."/>
            <person name="Coutinho P.M."/>
            <person name="Erdmann S."/>
            <person name="Fowler T.J."/>
            <person name="Gathman A.C."/>
            <person name="Lombard V."/>
            <person name="Henrissat B."/>
            <person name="Knabe N."/>
            <person name="Kuees U."/>
            <person name="Lilly W.W."/>
            <person name="Lindquist E."/>
            <person name="Lucas S."/>
            <person name="Magnuson J.K."/>
            <person name="Piumi F."/>
            <person name="Raudaskoski M."/>
            <person name="Salamov A."/>
            <person name="Schmutz J."/>
            <person name="Schwarze F.W.M.R."/>
            <person name="vanKuyk P.A."/>
            <person name="Horton J.S."/>
            <person name="Grigoriev I.V."/>
            <person name="Woesten H.A.B."/>
        </authorList>
    </citation>
    <scope>NUCLEOTIDE SEQUENCE [LARGE SCALE GENOMIC DNA]</scope>
    <source>
        <strain evidence="2">H4-8 / FGSC 9210</strain>
    </source>
</reference>
<sequence>MVVELPVELHRHIFEVCGRCEPQTLPTLVLVSRLARSWTNPILYSVVTLWEQRTAELFLATLEDAGSADHATLVRSLCLTKVVGHRRALRILAVCTNLSHLACWVSHPDLNPILLASDVHQPTTLSISYAPLFRDPKRARPDFTNALFSRVTHLEFKDEPQTWTGWTGFRHAPRLTHLAFACQLSHSTASAAARAIRGILESCNSTLRVVLVLTPARSHWRYQVLDVDDPRFVQLSAPADGIGDWESLARGERNHVWTVAEQIVAKRTQYEVDVRSTNSNCFHSRLAALANANRSVIPLPPYENNS</sequence>
<dbReference type="EMBL" id="GL377309">
    <property type="protein sequence ID" value="EFI94288.1"/>
    <property type="molecule type" value="Genomic_DNA"/>
</dbReference>
<gene>
    <name evidence="1" type="ORF">SCHCODRAFT_111111</name>
</gene>
<keyword evidence="2" id="KW-1185">Reference proteome</keyword>
<name>D8QB43_SCHCM</name>
<dbReference type="Proteomes" id="UP000007431">
    <property type="component" value="Unassembled WGS sequence"/>
</dbReference>
<dbReference type="KEGG" id="scm:SCHCO_01203135"/>
<dbReference type="InParanoid" id="D8QB43"/>
<organism evidence="2">
    <name type="scientific">Schizophyllum commune (strain H4-8 / FGSC 9210)</name>
    <name type="common">Split gill fungus</name>
    <dbReference type="NCBI Taxonomy" id="578458"/>
    <lineage>
        <taxon>Eukaryota</taxon>
        <taxon>Fungi</taxon>
        <taxon>Dikarya</taxon>
        <taxon>Basidiomycota</taxon>
        <taxon>Agaricomycotina</taxon>
        <taxon>Agaricomycetes</taxon>
        <taxon>Agaricomycetidae</taxon>
        <taxon>Agaricales</taxon>
        <taxon>Schizophyllaceae</taxon>
        <taxon>Schizophyllum</taxon>
    </lineage>
</organism>
<dbReference type="GeneID" id="9594344"/>
<dbReference type="RefSeq" id="XP_003029191.1">
    <property type="nucleotide sequence ID" value="XM_003029145.1"/>
</dbReference>
<accession>D8QB43</accession>
<evidence type="ECO:0008006" key="3">
    <source>
        <dbReference type="Google" id="ProtNLM"/>
    </source>
</evidence>
<evidence type="ECO:0000313" key="2">
    <source>
        <dbReference type="Proteomes" id="UP000007431"/>
    </source>
</evidence>
<dbReference type="HOGENOM" id="CLU_051720_0_1_1"/>
<proteinExistence type="predicted"/>
<feature type="non-terminal residue" evidence="1">
    <location>
        <position position="306"/>
    </location>
</feature>
<dbReference type="OrthoDB" id="3061721at2759"/>
<dbReference type="VEuPathDB" id="FungiDB:SCHCODRAFT_01203135"/>
<evidence type="ECO:0000313" key="1">
    <source>
        <dbReference type="EMBL" id="EFI94288.1"/>
    </source>
</evidence>
<protein>
    <recommendedName>
        <fullName evidence="3">F-box domain-containing protein</fullName>
    </recommendedName>
</protein>